<name>A0A8K0C919_IGNLU</name>
<keyword evidence="3" id="KW-1185">Reference proteome</keyword>
<evidence type="ECO:0000313" key="2">
    <source>
        <dbReference type="EMBL" id="KAF2880997.1"/>
    </source>
</evidence>
<dbReference type="OrthoDB" id="6671363at2759"/>
<evidence type="ECO:0000256" key="1">
    <source>
        <dbReference type="SAM" id="SignalP"/>
    </source>
</evidence>
<protein>
    <recommendedName>
        <fullName evidence="4">Secreted protein</fullName>
    </recommendedName>
</protein>
<keyword evidence="1" id="KW-0732">Signal</keyword>
<reference evidence="2" key="1">
    <citation type="submission" date="2019-08" db="EMBL/GenBank/DDBJ databases">
        <title>The genome of the North American firefly Photinus pyralis.</title>
        <authorList>
            <consortium name="Photinus pyralis genome working group"/>
            <person name="Fallon T.R."/>
            <person name="Sander Lower S.E."/>
            <person name="Weng J.-K."/>
        </authorList>
    </citation>
    <scope>NUCLEOTIDE SEQUENCE</scope>
    <source>
        <strain evidence="2">TRF0915ILg1</strain>
        <tissue evidence="2">Whole body</tissue>
    </source>
</reference>
<evidence type="ECO:0000313" key="3">
    <source>
        <dbReference type="Proteomes" id="UP000801492"/>
    </source>
</evidence>
<evidence type="ECO:0008006" key="4">
    <source>
        <dbReference type="Google" id="ProtNLM"/>
    </source>
</evidence>
<dbReference type="EMBL" id="VTPC01090879">
    <property type="protein sequence ID" value="KAF2880997.1"/>
    <property type="molecule type" value="Genomic_DNA"/>
</dbReference>
<dbReference type="Proteomes" id="UP000801492">
    <property type="component" value="Unassembled WGS sequence"/>
</dbReference>
<organism evidence="2 3">
    <name type="scientific">Ignelater luminosus</name>
    <name type="common">Cucubano</name>
    <name type="synonym">Pyrophorus luminosus</name>
    <dbReference type="NCBI Taxonomy" id="2038154"/>
    <lineage>
        <taxon>Eukaryota</taxon>
        <taxon>Metazoa</taxon>
        <taxon>Ecdysozoa</taxon>
        <taxon>Arthropoda</taxon>
        <taxon>Hexapoda</taxon>
        <taxon>Insecta</taxon>
        <taxon>Pterygota</taxon>
        <taxon>Neoptera</taxon>
        <taxon>Endopterygota</taxon>
        <taxon>Coleoptera</taxon>
        <taxon>Polyphaga</taxon>
        <taxon>Elateriformia</taxon>
        <taxon>Elateroidea</taxon>
        <taxon>Elateridae</taxon>
        <taxon>Agrypninae</taxon>
        <taxon>Pyrophorini</taxon>
        <taxon>Ignelater</taxon>
    </lineage>
</organism>
<feature type="signal peptide" evidence="1">
    <location>
        <begin position="1"/>
        <end position="21"/>
    </location>
</feature>
<feature type="chain" id="PRO_5035433203" description="Secreted protein" evidence="1">
    <location>
        <begin position="22"/>
        <end position="229"/>
    </location>
</feature>
<sequence>MRCLLLLVLSCLIFNSYYVEGAAIESSDGHNTTFSSKIRQLIENKCLQNANRTTYEEVVEKLDNFVDHWYISLPEKRMFGEELYNYCREESINFTPRLNAFLEKLTPCLDPQEYYLKALILDGSKKHDHYFCKSLSLTGETKVRRRNCIAALEKSSGGYRLDACFKNSKTFSLSSNSNIITKTELCKDLVNINRCHETEFDKYCTDSRGIRDIFLHMPKNALENCYQSM</sequence>
<proteinExistence type="predicted"/>
<gene>
    <name evidence="2" type="ORF">ILUMI_25177</name>
</gene>
<dbReference type="AlphaFoldDB" id="A0A8K0C919"/>
<comment type="caution">
    <text evidence="2">The sequence shown here is derived from an EMBL/GenBank/DDBJ whole genome shotgun (WGS) entry which is preliminary data.</text>
</comment>
<accession>A0A8K0C919</accession>